<proteinExistence type="inferred from homology"/>
<feature type="transmembrane region" description="Helical" evidence="4">
    <location>
        <begin position="251"/>
        <end position="275"/>
    </location>
</feature>
<feature type="transmembrane region" description="Helical" evidence="4">
    <location>
        <begin position="134"/>
        <end position="152"/>
    </location>
</feature>
<evidence type="ECO:0000313" key="6">
    <source>
        <dbReference type="EMBL" id="PGH06870.1"/>
    </source>
</evidence>
<dbReference type="PANTHER" id="PTHR12203:SF35">
    <property type="entry name" value="PROTEIN O-GLUCOSYLTRANSFERASE 1"/>
    <property type="match status" value="1"/>
</dbReference>
<keyword evidence="4" id="KW-1133">Transmembrane helix</keyword>
<feature type="transmembrane region" description="Helical" evidence="4">
    <location>
        <begin position="281"/>
        <end position="303"/>
    </location>
</feature>
<feature type="transmembrane region" description="Helical" evidence="4">
    <location>
        <begin position="385"/>
        <end position="404"/>
    </location>
</feature>
<sequence>MDTTSRRTIKYIASTVFILSVSLLKFSADSSLVFDRPAHTAAITSALSGLFLVIFGLFVASPSRDPDADEHDDSIPLSDSLLHSPSDTSKAIEKLRKLATAQTRRASRITRLAICVLALRVEVSRHIVYNAECLKPAFFIFIPLILSIYGYWANRRANRIDNTQGFDDNVKRSLASTFPILLLITSAFLTSSMSNGWKSTYICPLTGFSALFTTLLQILGLVLDTIILIAFSELGSQRARRSDGRRVQTTVLWGFVLIGVSAIWLLVAFPIYFILPKQRQWLLLLSLPYIGSVMKLTLLFTCICVSASYLVTHIGILGISLLFSFTFICISQLSHLWVAFQTFPVIPVFAAGFSIILLHFSGYWCLRSSTATDQDRKKQSQPRGWIRLVFLALVGLSFVLLVTAKNETPHHPIDTLIARAKTSFGQWAANAKSSKNLQEAVAEYRRRYKQHPPPGFDLWYKYATERSSAVIDDYDQIYEDILPFRALSPRTLRELTNAMASHPSNDMATVSVRGGTTQIQESIIPTHRWMVEGVAKLIDPFSKFLPDMDLAFNLNDECRVAVPWEKIDALRHSAKSHVQPGTDKLIGSWSENRASTWELSESAKKGADQLFTDASFQQVFELVGRSTCPPSSKARTSFMWDKRNVCLNCASPHSLEQFLSDWTLASDICHQPDLAYLSGFYLSPSAFRVSQSLLPVFSQSKVSGFNDILYPSSWNYIDKVIYRPTDEHPDAPYSEKQPVLFWRGTTSEGYSSSGQWKGMARQRIVHLANNHTSNPVSILLPSSSSSSSVKNPTSYKYTNIPGSKIPEALDLQTSIYLAGQIVRCSTSNCRSQKKEFHLGPSTDFQDHWKYRFLMDADGAGFSGRFLPFLQSRSLPFRTGLFRQWLDSRLTAWHHFVPIDIRLHGLWSTLAYFSGAREAVVSNSNAAGPVPHTNKDDKRNSDGNGNNAGDDAKQKPPPSRMTLARRNNVNNKKDDKNNNNHDNNNDDNNDQKILMEPHTREAELIAEEGRKWAEKALRKEDMEIYMFRLLLEWGRLTDDKRDQLGFQVGQG</sequence>
<dbReference type="GO" id="GO:0016740">
    <property type="term" value="F:transferase activity"/>
    <property type="evidence" value="ECO:0007669"/>
    <property type="project" value="UniProtKB-KW"/>
</dbReference>
<evidence type="ECO:0000313" key="7">
    <source>
        <dbReference type="Proteomes" id="UP000224080"/>
    </source>
</evidence>
<accession>A0A2B7XD84</accession>
<feature type="domain" description="Glycosyl transferase CAP10" evidence="5">
    <location>
        <begin position="655"/>
        <end position="941"/>
    </location>
</feature>
<dbReference type="InterPro" id="IPR051091">
    <property type="entry name" value="O-Glucosyltr/Glycosyltrsf_90"/>
</dbReference>
<feature type="transmembrane region" description="Helical" evidence="4">
    <location>
        <begin position="345"/>
        <end position="365"/>
    </location>
</feature>
<dbReference type="STRING" id="2060905.A0A2B7XD84"/>
<keyword evidence="2" id="KW-0808">Transferase</keyword>
<keyword evidence="4" id="KW-0472">Membrane</keyword>
<feature type="transmembrane region" description="Helical" evidence="4">
    <location>
        <begin position="173"/>
        <end position="190"/>
    </location>
</feature>
<feature type="transmembrane region" description="Helical" evidence="4">
    <location>
        <begin position="40"/>
        <end position="60"/>
    </location>
</feature>
<organism evidence="6 7">
    <name type="scientific">Blastomyces parvus</name>
    <dbReference type="NCBI Taxonomy" id="2060905"/>
    <lineage>
        <taxon>Eukaryota</taxon>
        <taxon>Fungi</taxon>
        <taxon>Dikarya</taxon>
        <taxon>Ascomycota</taxon>
        <taxon>Pezizomycotina</taxon>
        <taxon>Eurotiomycetes</taxon>
        <taxon>Eurotiomycetidae</taxon>
        <taxon>Onygenales</taxon>
        <taxon>Ajellomycetaceae</taxon>
        <taxon>Blastomyces</taxon>
    </lineage>
</organism>
<comment type="caution">
    <text evidence="6">The sequence shown here is derived from an EMBL/GenBank/DDBJ whole genome shotgun (WGS) entry which is preliminary data.</text>
</comment>
<dbReference type="AlphaFoldDB" id="A0A2B7XD84"/>
<keyword evidence="7" id="KW-1185">Reference proteome</keyword>
<evidence type="ECO:0000259" key="5">
    <source>
        <dbReference type="SMART" id="SM00672"/>
    </source>
</evidence>
<keyword evidence="4" id="KW-0812">Transmembrane</keyword>
<dbReference type="EMBL" id="PDNC01000018">
    <property type="protein sequence ID" value="PGH06870.1"/>
    <property type="molecule type" value="Genomic_DNA"/>
</dbReference>
<evidence type="ECO:0000256" key="3">
    <source>
        <dbReference type="SAM" id="MobiDB-lite"/>
    </source>
</evidence>
<evidence type="ECO:0000256" key="4">
    <source>
        <dbReference type="SAM" id="Phobius"/>
    </source>
</evidence>
<evidence type="ECO:0000256" key="1">
    <source>
        <dbReference type="ARBA" id="ARBA00010118"/>
    </source>
</evidence>
<feature type="transmembrane region" description="Helical" evidence="4">
    <location>
        <begin position="210"/>
        <end position="231"/>
    </location>
</feature>
<dbReference type="OrthoDB" id="541052at2759"/>
<dbReference type="Proteomes" id="UP000224080">
    <property type="component" value="Unassembled WGS sequence"/>
</dbReference>
<evidence type="ECO:0000256" key="2">
    <source>
        <dbReference type="ARBA" id="ARBA00022679"/>
    </source>
</evidence>
<gene>
    <name evidence="6" type="ORF">GX51_02115</name>
</gene>
<feature type="transmembrane region" description="Helical" evidence="4">
    <location>
        <begin position="310"/>
        <end position="333"/>
    </location>
</feature>
<dbReference type="InterPro" id="IPR006598">
    <property type="entry name" value="CAP10"/>
</dbReference>
<dbReference type="SMART" id="SM00672">
    <property type="entry name" value="CAP10"/>
    <property type="match status" value="1"/>
</dbReference>
<feature type="region of interest" description="Disordered" evidence="3">
    <location>
        <begin position="923"/>
        <end position="993"/>
    </location>
</feature>
<reference evidence="6 7" key="1">
    <citation type="submission" date="2017-10" db="EMBL/GenBank/DDBJ databases">
        <title>Comparative genomics in systemic dimorphic fungi from Ajellomycetaceae.</title>
        <authorList>
            <person name="Munoz J.F."/>
            <person name="Mcewen J.G."/>
            <person name="Clay O.K."/>
            <person name="Cuomo C.A."/>
        </authorList>
    </citation>
    <scope>NUCLEOTIDE SEQUENCE [LARGE SCALE GENOMIC DNA]</scope>
    <source>
        <strain evidence="6 7">UAMH130</strain>
    </source>
</reference>
<protein>
    <recommendedName>
        <fullName evidence="5">Glycosyl transferase CAP10 domain-containing protein</fullName>
    </recommendedName>
</protein>
<name>A0A2B7XD84_9EURO</name>
<dbReference type="PANTHER" id="PTHR12203">
    <property type="entry name" value="KDEL LYS-ASP-GLU-LEU CONTAINING - RELATED"/>
    <property type="match status" value="1"/>
</dbReference>
<comment type="similarity">
    <text evidence="1">Belongs to the glycosyltransferase 90 family.</text>
</comment>